<dbReference type="GO" id="GO:0005524">
    <property type="term" value="F:ATP binding"/>
    <property type="evidence" value="ECO:0007669"/>
    <property type="project" value="UniProtKB-UniRule"/>
</dbReference>
<dbReference type="InterPro" id="IPR000719">
    <property type="entry name" value="Prot_kinase_dom"/>
</dbReference>
<dbReference type="InterPro" id="IPR050122">
    <property type="entry name" value="RTK"/>
</dbReference>
<dbReference type="FunFam" id="1.10.510.10:FF:000554">
    <property type="entry name" value="Predicted protein"/>
    <property type="match status" value="1"/>
</dbReference>
<dbReference type="PANTHER" id="PTHR24416:SF620">
    <property type="entry name" value="TYROSINE-PROTEIN KINASE RECEPTOR TORSO"/>
    <property type="match status" value="1"/>
</dbReference>
<keyword evidence="10" id="KW-1133">Transmembrane helix</keyword>
<dbReference type="PANTHER" id="PTHR24416">
    <property type="entry name" value="TYROSINE-PROTEIN KINASE RECEPTOR"/>
    <property type="match status" value="1"/>
</dbReference>
<feature type="transmembrane region" description="Helical" evidence="10">
    <location>
        <begin position="338"/>
        <end position="359"/>
    </location>
</feature>
<dbReference type="Proteomes" id="UP001152320">
    <property type="component" value="Chromosome 14"/>
</dbReference>
<gene>
    <name evidence="13" type="ORF">HOLleu_29160</name>
</gene>
<keyword evidence="10" id="KW-0812">Transmembrane</keyword>
<evidence type="ECO:0000313" key="14">
    <source>
        <dbReference type="Proteomes" id="UP001152320"/>
    </source>
</evidence>
<comment type="subcellular location">
    <subcellularLocation>
        <location evidence="1">Membrane</location>
        <topology evidence="1">Single-pass membrane protein</topology>
    </subcellularLocation>
</comment>
<feature type="region of interest" description="Disordered" evidence="9">
    <location>
        <begin position="792"/>
        <end position="848"/>
    </location>
</feature>
<dbReference type="InterPro" id="IPR011009">
    <property type="entry name" value="Kinase-like_dom_sf"/>
</dbReference>
<feature type="compositionally biased region" description="Acidic residues" evidence="9">
    <location>
        <begin position="802"/>
        <end position="848"/>
    </location>
</feature>
<sequence>MAIHVKLHSVFALFFGMCFCQPSACLEGRIQRLESITTLPAFNTAPCPIDFPNVTLSNTIAYRDRDVYSFNTTFVWGERKADDVSYEVGFVRIRKYPPPQVGYQNCRPLRCFSMTTFSSSLCNVSWQNTSTNRISLEASYSFEYYLFIRPWNRTSGIYWNAIYLALFPYEDCYEATNNRTFCSKLDVDVVSHVVNLSVNVTLGESRKIIAYVTWLEPVQLSFDIDSNSLYTFAVKVVSKNGCSGNHPEVIGIPYAGPNPDIVYNASVPLPALGEEEEYCTYTLQVTPLFYGDKAIAEHLAIIEFNVTKADMLFKKSSTTMAPTVYRRASEVPPNPSNFIILLAVLILSVVSVVCLFLLVKRCFQSPRLPTFIPADDEVMIQGCLKVFAEKELYDLNRVKYVEDCPLGRGQYGNVYKGEVFNVSNSKDWTVAAIKVAKENEIGWKEDFLDEIKLILELGPHPNIIEILGCCTLSDPPLLITEYMKYGDLLHFLHKCRKEAETEKDSIYTLMEADLIFIALQVARGMKFMSASKFYHGDLAARNILITDGLVAKIADFGLSDALNERGYKRMAHGRRRPMRWVSLETLQCDYCSHYSDVWSYGVLLYEIFTFGATPYHDIPIHELPLHLFQGYRLPRPCICPLEIYRTMLQCWLVTPSDRPSFSELTTVLECYQQMVQTSEGNCVGTSADSFVSNPDLRSAVFQPFLEEDEVPSLPIATTVLRDSDCTGGSGSMIGSDSVVDSGFVVDSRSGSIDTMYTDTIGEKSPVVQCDDTESSVKELGVDNSAFHDMKCTRGSEMKDTGGSDDDDDDDTNVVSETNDEGNSDMEESDSNEETCFSLDEDDDRIVNS</sequence>
<dbReference type="PROSITE" id="PS00109">
    <property type="entry name" value="PROTEIN_KINASE_TYR"/>
    <property type="match status" value="1"/>
</dbReference>
<dbReference type="GO" id="GO:0043235">
    <property type="term" value="C:receptor complex"/>
    <property type="evidence" value="ECO:0007669"/>
    <property type="project" value="TreeGrafter"/>
</dbReference>
<dbReference type="AlphaFoldDB" id="A0A9Q1H217"/>
<dbReference type="PROSITE" id="PS50011">
    <property type="entry name" value="PROTEIN_KINASE_DOM"/>
    <property type="match status" value="1"/>
</dbReference>
<dbReference type="InterPro" id="IPR017441">
    <property type="entry name" value="Protein_kinase_ATP_BS"/>
</dbReference>
<dbReference type="Pfam" id="PF07714">
    <property type="entry name" value="PK_Tyr_Ser-Thr"/>
    <property type="match status" value="1"/>
</dbReference>
<dbReference type="OrthoDB" id="4062651at2759"/>
<keyword evidence="11" id="KW-0732">Signal</keyword>
<dbReference type="EMBL" id="JAIZAY010000014">
    <property type="protein sequence ID" value="KAJ8029700.1"/>
    <property type="molecule type" value="Genomic_DNA"/>
</dbReference>
<comment type="catalytic activity">
    <reaction evidence="7">
        <text>L-tyrosyl-[protein] + ATP = O-phospho-L-tyrosyl-[protein] + ADP + H(+)</text>
        <dbReference type="Rhea" id="RHEA:10596"/>
        <dbReference type="Rhea" id="RHEA-COMP:10136"/>
        <dbReference type="Rhea" id="RHEA-COMP:20101"/>
        <dbReference type="ChEBI" id="CHEBI:15378"/>
        <dbReference type="ChEBI" id="CHEBI:30616"/>
        <dbReference type="ChEBI" id="CHEBI:46858"/>
        <dbReference type="ChEBI" id="CHEBI:61978"/>
        <dbReference type="ChEBI" id="CHEBI:456216"/>
        <dbReference type="EC" id="2.7.10.1"/>
    </reaction>
</comment>
<evidence type="ECO:0000256" key="8">
    <source>
        <dbReference type="PROSITE-ProRule" id="PRU10141"/>
    </source>
</evidence>
<evidence type="ECO:0000256" key="2">
    <source>
        <dbReference type="ARBA" id="ARBA00022679"/>
    </source>
</evidence>
<feature type="signal peptide" evidence="11">
    <location>
        <begin position="1"/>
        <end position="20"/>
    </location>
</feature>
<evidence type="ECO:0000256" key="1">
    <source>
        <dbReference type="ARBA" id="ARBA00004167"/>
    </source>
</evidence>
<reference evidence="13" key="1">
    <citation type="submission" date="2021-10" db="EMBL/GenBank/DDBJ databases">
        <title>Tropical sea cucumber genome reveals ecological adaptation and Cuvierian tubules defense mechanism.</title>
        <authorList>
            <person name="Chen T."/>
        </authorList>
    </citation>
    <scope>NUCLEOTIDE SEQUENCE</scope>
    <source>
        <strain evidence="13">Nanhai2018</strain>
        <tissue evidence="13">Muscle</tissue>
    </source>
</reference>
<evidence type="ECO:0000256" key="4">
    <source>
        <dbReference type="ARBA" id="ARBA00022777"/>
    </source>
</evidence>
<dbReference type="InterPro" id="IPR001245">
    <property type="entry name" value="Ser-Thr/Tyr_kinase_cat_dom"/>
</dbReference>
<keyword evidence="2" id="KW-0808">Transferase</keyword>
<dbReference type="GO" id="GO:0004714">
    <property type="term" value="F:transmembrane receptor protein tyrosine kinase activity"/>
    <property type="evidence" value="ECO:0007669"/>
    <property type="project" value="UniProtKB-EC"/>
</dbReference>
<keyword evidence="10" id="KW-0472">Membrane</keyword>
<dbReference type="GO" id="GO:0007169">
    <property type="term" value="P:cell surface receptor protein tyrosine kinase signaling pathway"/>
    <property type="evidence" value="ECO:0007669"/>
    <property type="project" value="TreeGrafter"/>
</dbReference>
<dbReference type="CDD" id="cd00192">
    <property type="entry name" value="PTKc"/>
    <property type="match status" value="1"/>
</dbReference>
<dbReference type="SUPFAM" id="SSF56112">
    <property type="entry name" value="Protein kinase-like (PK-like)"/>
    <property type="match status" value="1"/>
</dbReference>
<keyword evidence="6" id="KW-0829">Tyrosine-protein kinase</keyword>
<dbReference type="Gene3D" id="3.30.200.20">
    <property type="entry name" value="Phosphorylase Kinase, domain 1"/>
    <property type="match status" value="1"/>
</dbReference>
<protein>
    <submittedName>
        <fullName evidence="13">Fibroblast growth factor receptor</fullName>
    </submittedName>
</protein>
<feature type="chain" id="PRO_5040268093" evidence="11">
    <location>
        <begin position="21"/>
        <end position="848"/>
    </location>
</feature>
<feature type="binding site" evidence="8">
    <location>
        <position position="434"/>
    </location>
    <ligand>
        <name>ATP</name>
        <dbReference type="ChEBI" id="CHEBI:30616"/>
    </ligand>
</feature>
<keyword evidence="5 8" id="KW-0067">ATP-binding</keyword>
<evidence type="ECO:0000259" key="12">
    <source>
        <dbReference type="PROSITE" id="PS50011"/>
    </source>
</evidence>
<feature type="compositionally biased region" description="Basic and acidic residues" evidence="9">
    <location>
        <begin position="792"/>
        <end position="801"/>
    </location>
</feature>
<evidence type="ECO:0000256" key="3">
    <source>
        <dbReference type="ARBA" id="ARBA00022741"/>
    </source>
</evidence>
<keyword evidence="3 8" id="KW-0547">Nucleotide-binding</keyword>
<evidence type="ECO:0000313" key="13">
    <source>
        <dbReference type="EMBL" id="KAJ8029700.1"/>
    </source>
</evidence>
<comment type="caution">
    <text evidence="13">The sequence shown here is derived from an EMBL/GenBank/DDBJ whole genome shotgun (WGS) entry which is preliminary data.</text>
</comment>
<proteinExistence type="predicted"/>
<evidence type="ECO:0000256" key="5">
    <source>
        <dbReference type="ARBA" id="ARBA00022840"/>
    </source>
</evidence>
<dbReference type="GO" id="GO:0005886">
    <property type="term" value="C:plasma membrane"/>
    <property type="evidence" value="ECO:0007669"/>
    <property type="project" value="TreeGrafter"/>
</dbReference>
<evidence type="ECO:0000256" key="9">
    <source>
        <dbReference type="SAM" id="MobiDB-lite"/>
    </source>
</evidence>
<dbReference type="InterPro" id="IPR008266">
    <property type="entry name" value="Tyr_kinase_AS"/>
</dbReference>
<evidence type="ECO:0000256" key="6">
    <source>
        <dbReference type="ARBA" id="ARBA00023137"/>
    </source>
</evidence>
<dbReference type="Gene3D" id="1.10.510.10">
    <property type="entry name" value="Transferase(Phosphotransferase) domain 1"/>
    <property type="match status" value="1"/>
</dbReference>
<evidence type="ECO:0000256" key="10">
    <source>
        <dbReference type="SAM" id="Phobius"/>
    </source>
</evidence>
<keyword evidence="4" id="KW-0418">Kinase</keyword>
<evidence type="ECO:0000256" key="7">
    <source>
        <dbReference type="ARBA" id="ARBA00051243"/>
    </source>
</evidence>
<accession>A0A9Q1H217</accession>
<dbReference type="PRINTS" id="PR00109">
    <property type="entry name" value="TYRKINASE"/>
</dbReference>
<organism evidence="13 14">
    <name type="scientific">Holothuria leucospilota</name>
    <name type="common">Black long sea cucumber</name>
    <name type="synonym">Mertensiothuria leucospilota</name>
    <dbReference type="NCBI Taxonomy" id="206669"/>
    <lineage>
        <taxon>Eukaryota</taxon>
        <taxon>Metazoa</taxon>
        <taxon>Echinodermata</taxon>
        <taxon>Eleutherozoa</taxon>
        <taxon>Echinozoa</taxon>
        <taxon>Holothuroidea</taxon>
        <taxon>Aspidochirotacea</taxon>
        <taxon>Aspidochirotida</taxon>
        <taxon>Holothuriidae</taxon>
        <taxon>Holothuria</taxon>
    </lineage>
</organism>
<keyword evidence="13" id="KW-0675">Receptor</keyword>
<keyword evidence="14" id="KW-1185">Reference proteome</keyword>
<dbReference type="PROSITE" id="PS00107">
    <property type="entry name" value="PROTEIN_KINASE_ATP"/>
    <property type="match status" value="1"/>
</dbReference>
<name>A0A9Q1H217_HOLLE</name>
<feature type="domain" description="Protein kinase" evidence="12">
    <location>
        <begin position="400"/>
        <end position="675"/>
    </location>
</feature>
<evidence type="ECO:0000256" key="11">
    <source>
        <dbReference type="SAM" id="SignalP"/>
    </source>
</evidence>